<dbReference type="GO" id="GO:0005886">
    <property type="term" value="C:plasma membrane"/>
    <property type="evidence" value="ECO:0007669"/>
    <property type="project" value="UniProtKB-SubCell"/>
</dbReference>
<dbReference type="EMBL" id="FOWC01000018">
    <property type="protein sequence ID" value="SFQ65676.1"/>
    <property type="molecule type" value="Genomic_DNA"/>
</dbReference>
<dbReference type="STRING" id="112413.SAMN05421854_11815"/>
<evidence type="ECO:0000256" key="2">
    <source>
        <dbReference type="ARBA" id="ARBA00022475"/>
    </source>
</evidence>
<dbReference type="AlphaFoldDB" id="A0A1I6AAC0"/>
<feature type="transmembrane region" description="Helical" evidence="6">
    <location>
        <begin position="88"/>
        <end position="108"/>
    </location>
</feature>
<feature type="transmembrane region" description="Helical" evidence="6">
    <location>
        <begin position="243"/>
        <end position="269"/>
    </location>
</feature>
<organism evidence="7 8">
    <name type="scientific">Amycolatopsis rubida</name>
    <dbReference type="NCBI Taxonomy" id="112413"/>
    <lineage>
        <taxon>Bacteria</taxon>
        <taxon>Bacillati</taxon>
        <taxon>Actinomycetota</taxon>
        <taxon>Actinomycetes</taxon>
        <taxon>Pseudonocardiales</taxon>
        <taxon>Pseudonocardiaceae</taxon>
        <taxon>Amycolatopsis</taxon>
    </lineage>
</organism>
<dbReference type="RefSeq" id="WP_093576685.1">
    <property type="nucleotide sequence ID" value="NZ_FOWC01000018.1"/>
</dbReference>
<keyword evidence="5 6" id="KW-0472">Membrane</keyword>
<feature type="transmembrane region" description="Helical" evidence="6">
    <location>
        <begin position="128"/>
        <end position="150"/>
    </location>
</feature>
<comment type="subcellular location">
    <subcellularLocation>
        <location evidence="1">Cell membrane</location>
        <topology evidence="1">Multi-pass membrane protein</topology>
    </subcellularLocation>
</comment>
<keyword evidence="4 6" id="KW-1133">Transmembrane helix</keyword>
<feature type="transmembrane region" description="Helical" evidence="6">
    <location>
        <begin position="162"/>
        <end position="181"/>
    </location>
</feature>
<sequence length="312" mass="34407">MHTERIEIVPDLPPLSGSTLLTAWTFDVPAVLVALALGVGYVAAARRQEWPAGRTTAFLAGLATLVLVTCSFLGVYDTTLFWVRATQNTVLLMVTPLLLALGAPVTLLMRTAPPRLATWLRTHGRGRFAQFITFPLCVTVVLIVPFLLIYLTPLYELSLDSAVVGGLVRVALVLAGFLYFYSRVQLDPTPRNGSHLVSVWISFTEVVFDGALGLVLWLGPLLAPVHYDAVHRDWGPDRRTDQIIGAGVLWIGGDVAGLPFVGALFIRWARDDEKRAKRLDRKLDEEAVAGEAPAKGLWWENDPELAERFRRS</sequence>
<evidence type="ECO:0000256" key="5">
    <source>
        <dbReference type="ARBA" id="ARBA00023136"/>
    </source>
</evidence>
<evidence type="ECO:0000256" key="4">
    <source>
        <dbReference type="ARBA" id="ARBA00022989"/>
    </source>
</evidence>
<name>A0A1I6AAC0_9PSEU</name>
<keyword evidence="3 6" id="KW-0812">Transmembrane</keyword>
<dbReference type="OrthoDB" id="4528950at2"/>
<feature type="transmembrane region" description="Helical" evidence="6">
    <location>
        <begin position="20"/>
        <end position="44"/>
    </location>
</feature>
<dbReference type="Pfam" id="PF09678">
    <property type="entry name" value="Caa3_CtaG"/>
    <property type="match status" value="1"/>
</dbReference>
<evidence type="ECO:0000256" key="6">
    <source>
        <dbReference type="SAM" id="Phobius"/>
    </source>
</evidence>
<keyword evidence="2" id="KW-1003">Cell membrane</keyword>
<proteinExistence type="predicted"/>
<evidence type="ECO:0000313" key="8">
    <source>
        <dbReference type="Proteomes" id="UP000199137"/>
    </source>
</evidence>
<reference evidence="7 8" key="1">
    <citation type="submission" date="2016-10" db="EMBL/GenBank/DDBJ databases">
        <authorList>
            <person name="de Groot N.N."/>
        </authorList>
    </citation>
    <scope>NUCLEOTIDE SEQUENCE [LARGE SCALE GENOMIC DNA]</scope>
    <source>
        <strain evidence="7 8">DSM 44637</strain>
    </source>
</reference>
<gene>
    <name evidence="7" type="ORF">SAMN05421854_11815</name>
</gene>
<dbReference type="InterPro" id="IPR019108">
    <property type="entry name" value="Caa3_assmbl_CtaG-rel"/>
</dbReference>
<evidence type="ECO:0000256" key="1">
    <source>
        <dbReference type="ARBA" id="ARBA00004651"/>
    </source>
</evidence>
<feature type="transmembrane region" description="Helical" evidence="6">
    <location>
        <begin position="193"/>
        <end position="223"/>
    </location>
</feature>
<evidence type="ECO:0000256" key="3">
    <source>
        <dbReference type="ARBA" id="ARBA00022692"/>
    </source>
</evidence>
<protein>
    <submittedName>
        <fullName evidence="7">Cytochrome c oxidase assembly factor CtaG</fullName>
    </submittedName>
</protein>
<dbReference type="Proteomes" id="UP000199137">
    <property type="component" value="Unassembled WGS sequence"/>
</dbReference>
<feature type="transmembrane region" description="Helical" evidence="6">
    <location>
        <begin position="56"/>
        <end position="76"/>
    </location>
</feature>
<evidence type="ECO:0000313" key="7">
    <source>
        <dbReference type="EMBL" id="SFQ65676.1"/>
    </source>
</evidence>
<accession>A0A1I6AAC0</accession>